<keyword evidence="2" id="KW-1185">Reference proteome</keyword>
<evidence type="ECO:0000313" key="2">
    <source>
        <dbReference type="Proteomes" id="UP000051906"/>
    </source>
</evidence>
<comment type="caution">
    <text evidence="1">The sequence shown here is derived from an EMBL/GenBank/DDBJ whole genome shotgun (WGS) entry which is preliminary data.</text>
</comment>
<organism evidence="1 2">
    <name type="scientific">Levilactobacillus paucivorans</name>
    <dbReference type="NCBI Taxonomy" id="616990"/>
    <lineage>
        <taxon>Bacteria</taxon>
        <taxon>Bacillati</taxon>
        <taxon>Bacillota</taxon>
        <taxon>Bacilli</taxon>
        <taxon>Lactobacillales</taxon>
        <taxon>Lactobacillaceae</taxon>
        <taxon>Levilactobacillus</taxon>
    </lineage>
</organism>
<evidence type="ECO:0000313" key="1">
    <source>
        <dbReference type="EMBL" id="KRO00299.1"/>
    </source>
</evidence>
<dbReference type="STRING" id="616990.IV54_GL000622"/>
<gene>
    <name evidence="1" type="ORF">IV54_GL000622</name>
</gene>
<dbReference type="PATRIC" id="fig|616990.3.peg.665"/>
<dbReference type="Proteomes" id="UP000051906">
    <property type="component" value="Unassembled WGS sequence"/>
</dbReference>
<dbReference type="RefSeq" id="WP_057879120.1">
    <property type="nucleotide sequence ID" value="NZ_JQCA01000126.1"/>
</dbReference>
<protein>
    <submittedName>
        <fullName evidence="1">Uncharacterized protein</fullName>
    </submittedName>
</protein>
<proteinExistence type="predicted"/>
<sequence>MGISRFIGGLTLATGVGLAAYLTLTKQDPITWAKHLKEQAKHTAAKVSEAQSAQERLTESVQKLGAAVDASTPALEDIQKDIEKFQFKIAPRVAVIQETLDRWEQD</sequence>
<dbReference type="OrthoDB" id="2297036at2"/>
<accession>A0A0R2LKB8</accession>
<dbReference type="EMBL" id="JQCA01000126">
    <property type="protein sequence ID" value="KRO00299.1"/>
    <property type="molecule type" value="Genomic_DNA"/>
</dbReference>
<dbReference type="AlphaFoldDB" id="A0A0R2LKB8"/>
<reference evidence="1 2" key="1">
    <citation type="journal article" date="2015" name="Genome Announc.">
        <title>Expanding the biotechnology potential of lactobacilli through comparative genomics of 213 strains and associated genera.</title>
        <authorList>
            <person name="Sun Z."/>
            <person name="Harris H.M."/>
            <person name="McCann A."/>
            <person name="Guo C."/>
            <person name="Argimon S."/>
            <person name="Zhang W."/>
            <person name="Yang X."/>
            <person name="Jeffery I.B."/>
            <person name="Cooney J.C."/>
            <person name="Kagawa T.F."/>
            <person name="Liu W."/>
            <person name="Song Y."/>
            <person name="Salvetti E."/>
            <person name="Wrobel A."/>
            <person name="Rasinkangas P."/>
            <person name="Parkhill J."/>
            <person name="Rea M.C."/>
            <person name="O'Sullivan O."/>
            <person name="Ritari J."/>
            <person name="Douillard F.P."/>
            <person name="Paul Ross R."/>
            <person name="Yang R."/>
            <person name="Briner A.E."/>
            <person name="Felis G.E."/>
            <person name="de Vos W.M."/>
            <person name="Barrangou R."/>
            <person name="Klaenhammer T.R."/>
            <person name="Caufield P.W."/>
            <person name="Cui Y."/>
            <person name="Zhang H."/>
            <person name="O'Toole P.W."/>
        </authorList>
    </citation>
    <scope>NUCLEOTIDE SEQUENCE [LARGE SCALE GENOMIC DNA]</scope>
    <source>
        <strain evidence="1 2">DSM 22467</strain>
    </source>
</reference>
<name>A0A0R2LKB8_9LACO</name>